<organism evidence="2 3">
    <name type="scientific">Sphingomonas limnosediminicola</name>
    <dbReference type="NCBI Taxonomy" id="940133"/>
    <lineage>
        <taxon>Bacteria</taxon>
        <taxon>Pseudomonadati</taxon>
        <taxon>Pseudomonadota</taxon>
        <taxon>Alphaproteobacteria</taxon>
        <taxon>Sphingomonadales</taxon>
        <taxon>Sphingomonadaceae</taxon>
        <taxon>Sphingomonas</taxon>
    </lineage>
</organism>
<dbReference type="RefSeq" id="WP_344699555.1">
    <property type="nucleotide sequence ID" value="NZ_BAABBM010000001.1"/>
</dbReference>
<sequence length="587" mass="64479">MSHVFISYSRTDEPSAGMIAQELRNAGFEVWRDDELPAHRPYAQVIEERITGAAAVVALWSAEAAKSQWVRAEADTARSSDKLVQATLDGTIPPMPFNQIQCADLQGWDGKAGVAGWRKLLSSVESLAGKPSGTTEPKARASSRDISICVLPFQNMSGDIEQEYFSDGISEDITTDLSKVSALEVIARNTAFTFKGQSVNVSDVAKKLGVTHVLEGSVRKAGDRVRITAQLIEGRGGGHVWADRFDRDLTDIFTIQDEISKAIVAALKLKLLPEEKKAIEQRGTQSAEAYNLYLLARQYWVSGNHGDMRREERVMRICSRALEIDHRYADAWALLAIAQSNLHYGFGCEVDDGYAAAHTALSIDPTIPQARLPLAKRLQQRGKFEAAAAEMEKAIRLGADSWEVNKEAGRFFLTKRDVPAATRHYERAVELMEGDFHAWAMLATCYQATGDGEKLKKAAAKMVSESQSAVQQDPSNGAALGILAGGHALLGDTEKTREWINRALLVDPDNLNMRYNFACILASHLHDTEGALNMLQSSLASAGAYQLELTETDPDFDPIRDEPRFKEMIAQARQRLGIKATTSVATP</sequence>
<dbReference type="NCBIfam" id="NF047558">
    <property type="entry name" value="TPR_END_plus"/>
    <property type="match status" value="1"/>
</dbReference>
<dbReference type="Gene3D" id="1.25.40.10">
    <property type="entry name" value="Tetratricopeptide repeat domain"/>
    <property type="match status" value="2"/>
</dbReference>
<accession>A0ABP7LGA6</accession>
<feature type="domain" description="TIR" evidence="1">
    <location>
        <begin position="4"/>
        <end position="111"/>
    </location>
</feature>
<proteinExistence type="predicted"/>
<comment type="caution">
    <text evidence="2">The sequence shown here is derived from an EMBL/GenBank/DDBJ whole genome shotgun (WGS) entry which is preliminary data.</text>
</comment>
<dbReference type="PANTHER" id="PTHR12558:SF13">
    <property type="entry name" value="CELL DIVISION CYCLE PROTEIN 27 HOMOLOG"/>
    <property type="match status" value="1"/>
</dbReference>
<evidence type="ECO:0000313" key="3">
    <source>
        <dbReference type="Proteomes" id="UP001500827"/>
    </source>
</evidence>
<dbReference type="InterPro" id="IPR035897">
    <property type="entry name" value="Toll_tir_struct_dom_sf"/>
</dbReference>
<gene>
    <name evidence="2" type="ORF">GCM10022276_20100</name>
</gene>
<evidence type="ECO:0000259" key="1">
    <source>
        <dbReference type="Pfam" id="PF13676"/>
    </source>
</evidence>
<dbReference type="Proteomes" id="UP001500827">
    <property type="component" value="Unassembled WGS sequence"/>
</dbReference>
<dbReference type="Pfam" id="PF13676">
    <property type="entry name" value="TIR_2"/>
    <property type="match status" value="1"/>
</dbReference>
<evidence type="ECO:0000313" key="2">
    <source>
        <dbReference type="EMBL" id="GAA3901304.1"/>
    </source>
</evidence>
<protein>
    <recommendedName>
        <fullName evidence="1">TIR domain-containing protein</fullName>
    </recommendedName>
</protein>
<dbReference type="InterPro" id="IPR000157">
    <property type="entry name" value="TIR_dom"/>
</dbReference>
<name>A0ABP7LGA6_9SPHN</name>
<dbReference type="SUPFAM" id="SSF52200">
    <property type="entry name" value="Toll/Interleukin receptor TIR domain"/>
    <property type="match status" value="1"/>
</dbReference>
<dbReference type="PANTHER" id="PTHR12558">
    <property type="entry name" value="CELL DIVISION CYCLE 16,23,27"/>
    <property type="match status" value="1"/>
</dbReference>
<dbReference type="Gene3D" id="3.40.50.10140">
    <property type="entry name" value="Toll/interleukin-1 receptor homology (TIR) domain"/>
    <property type="match status" value="1"/>
</dbReference>
<dbReference type="InterPro" id="IPR011990">
    <property type="entry name" value="TPR-like_helical_dom_sf"/>
</dbReference>
<dbReference type="EMBL" id="BAABBM010000001">
    <property type="protein sequence ID" value="GAA3901304.1"/>
    <property type="molecule type" value="Genomic_DNA"/>
</dbReference>
<dbReference type="SUPFAM" id="SSF81901">
    <property type="entry name" value="HCP-like"/>
    <property type="match status" value="1"/>
</dbReference>
<keyword evidence="3" id="KW-1185">Reference proteome</keyword>
<reference evidence="3" key="1">
    <citation type="journal article" date="2019" name="Int. J. Syst. Evol. Microbiol.">
        <title>The Global Catalogue of Microorganisms (GCM) 10K type strain sequencing project: providing services to taxonomists for standard genome sequencing and annotation.</title>
        <authorList>
            <consortium name="The Broad Institute Genomics Platform"/>
            <consortium name="The Broad Institute Genome Sequencing Center for Infectious Disease"/>
            <person name="Wu L."/>
            <person name="Ma J."/>
        </authorList>
    </citation>
    <scope>NUCLEOTIDE SEQUENCE [LARGE SCALE GENOMIC DNA]</scope>
    <source>
        <strain evidence="3">JCM 17543</strain>
    </source>
</reference>
<dbReference type="Gene3D" id="3.40.50.10070">
    <property type="entry name" value="TolB, N-terminal domain"/>
    <property type="match status" value="1"/>
</dbReference>